<keyword evidence="6" id="KW-0326">Glycosidase</keyword>
<dbReference type="SUPFAM" id="SSF51445">
    <property type="entry name" value="(Trans)glycosidases"/>
    <property type="match status" value="1"/>
</dbReference>
<dbReference type="InterPro" id="IPR015883">
    <property type="entry name" value="Glyco_hydro_20_cat"/>
</dbReference>
<name>A0AAD4SIL6_9MAGN</name>
<evidence type="ECO:0000259" key="10">
    <source>
        <dbReference type="Pfam" id="PF14845"/>
    </source>
</evidence>
<comment type="caution">
    <text evidence="11">The sequence shown here is derived from an EMBL/GenBank/DDBJ whole genome shotgun (WGS) entry which is preliminary data.</text>
</comment>
<evidence type="ECO:0000256" key="8">
    <source>
        <dbReference type="SAM" id="SignalP"/>
    </source>
</evidence>
<evidence type="ECO:0000256" key="5">
    <source>
        <dbReference type="ARBA" id="ARBA00023180"/>
    </source>
</evidence>
<dbReference type="EC" id="3.2.1.52" evidence="3"/>
<evidence type="ECO:0000259" key="9">
    <source>
        <dbReference type="Pfam" id="PF00728"/>
    </source>
</evidence>
<dbReference type="Pfam" id="PF00728">
    <property type="entry name" value="Glyco_hydro_20"/>
    <property type="match status" value="2"/>
</dbReference>
<feature type="signal peptide" evidence="8">
    <location>
        <begin position="1"/>
        <end position="25"/>
    </location>
</feature>
<dbReference type="InterPro" id="IPR017853">
    <property type="entry name" value="GH"/>
</dbReference>
<evidence type="ECO:0000313" key="12">
    <source>
        <dbReference type="Proteomes" id="UP001202328"/>
    </source>
</evidence>
<protein>
    <recommendedName>
        <fullName evidence="3">beta-N-acetylhexosaminidase</fullName>
        <ecNumber evidence="3">3.2.1.52</ecNumber>
    </recommendedName>
</protein>
<dbReference type="Gene3D" id="3.20.20.80">
    <property type="entry name" value="Glycosidases"/>
    <property type="match status" value="2"/>
</dbReference>
<evidence type="ECO:0000256" key="4">
    <source>
        <dbReference type="ARBA" id="ARBA00022801"/>
    </source>
</evidence>
<keyword evidence="5" id="KW-0325">Glycoprotein</keyword>
<dbReference type="InterPro" id="IPR029019">
    <property type="entry name" value="HEX_eukaryotic_N"/>
</dbReference>
<dbReference type="PROSITE" id="PS51257">
    <property type="entry name" value="PROKAR_LIPOPROTEIN"/>
    <property type="match status" value="1"/>
</dbReference>
<comment type="similarity">
    <text evidence="2">Belongs to the glycosyl hydrolase 20 family.</text>
</comment>
<dbReference type="PANTHER" id="PTHR22600">
    <property type="entry name" value="BETA-HEXOSAMINIDASE"/>
    <property type="match status" value="1"/>
</dbReference>
<keyword evidence="8" id="KW-0732">Signal</keyword>
<evidence type="ECO:0000256" key="3">
    <source>
        <dbReference type="ARBA" id="ARBA00012663"/>
    </source>
</evidence>
<dbReference type="GO" id="GO:0030203">
    <property type="term" value="P:glycosaminoglycan metabolic process"/>
    <property type="evidence" value="ECO:0007669"/>
    <property type="project" value="TreeGrafter"/>
</dbReference>
<dbReference type="Gene3D" id="3.30.379.10">
    <property type="entry name" value="Chitobiase/beta-hexosaminidase domain 2-like"/>
    <property type="match status" value="1"/>
</dbReference>
<feature type="domain" description="Beta-hexosaminidase eukaryotic type N-terminal" evidence="10">
    <location>
        <begin position="75"/>
        <end position="116"/>
    </location>
</feature>
<dbReference type="PRINTS" id="PR00738">
    <property type="entry name" value="GLHYDRLASE20"/>
</dbReference>
<keyword evidence="12" id="KW-1185">Reference proteome</keyword>
<dbReference type="InterPro" id="IPR025705">
    <property type="entry name" value="Beta_hexosaminidase_sua/sub"/>
</dbReference>
<feature type="chain" id="PRO_5042207762" description="beta-N-acetylhexosaminidase" evidence="8">
    <location>
        <begin position="26"/>
        <end position="457"/>
    </location>
</feature>
<dbReference type="AlphaFoldDB" id="A0AAD4SIL6"/>
<evidence type="ECO:0000256" key="2">
    <source>
        <dbReference type="ARBA" id="ARBA00006285"/>
    </source>
</evidence>
<feature type="domain" description="Glycoside hydrolase family 20 catalytic" evidence="9">
    <location>
        <begin position="141"/>
        <end position="172"/>
    </location>
</feature>
<dbReference type="GO" id="GO:0005975">
    <property type="term" value="P:carbohydrate metabolic process"/>
    <property type="evidence" value="ECO:0007669"/>
    <property type="project" value="InterPro"/>
</dbReference>
<evidence type="ECO:0000256" key="6">
    <source>
        <dbReference type="ARBA" id="ARBA00023295"/>
    </source>
</evidence>
<dbReference type="SUPFAM" id="SSF55545">
    <property type="entry name" value="beta-N-acetylhexosaminidase-like domain"/>
    <property type="match status" value="1"/>
</dbReference>
<dbReference type="GO" id="GO:0016020">
    <property type="term" value="C:membrane"/>
    <property type="evidence" value="ECO:0007669"/>
    <property type="project" value="TreeGrafter"/>
</dbReference>
<organism evidence="11 12">
    <name type="scientific">Papaver atlanticum</name>
    <dbReference type="NCBI Taxonomy" id="357466"/>
    <lineage>
        <taxon>Eukaryota</taxon>
        <taxon>Viridiplantae</taxon>
        <taxon>Streptophyta</taxon>
        <taxon>Embryophyta</taxon>
        <taxon>Tracheophyta</taxon>
        <taxon>Spermatophyta</taxon>
        <taxon>Magnoliopsida</taxon>
        <taxon>Ranunculales</taxon>
        <taxon>Papaveraceae</taxon>
        <taxon>Papaveroideae</taxon>
        <taxon>Papaver</taxon>
    </lineage>
</organism>
<feature type="active site" description="Proton donor" evidence="7">
    <location>
        <position position="237"/>
    </location>
</feature>
<evidence type="ECO:0000256" key="1">
    <source>
        <dbReference type="ARBA" id="ARBA00001231"/>
    </source>
</evidence>
<comment type="catalytic activity">
    <reaction evidence="1">
        <text>Hydrolysis of terminal non-reducing N-acetyl-D-hexosamine residues in N-acetyl-beta-D-hexosaminides.</text>
        <dbReference type="EC" id="3.2.1.52"/>
    </reaction>
</comment>
<evidence type="ECO:0000256" key="7">
    <source>
        <dbReference type="PIRSR" id="PIRSR001093-1"/>
    </source>
</evidence>
<dbReference type="GO" id="GO:0004563">
    <property type="term" value="F:beta-N-acetylhexosaminidase activity"/>
    <property type="evidence" value="ECO:0007669"/>
    <property type="project" value="UniProtKB-EC"/>
</dbReference>
<gene>
    <name evidence="11" type="ORF">MKW98_029467</name>
</gene>
<feature type="domain" description="Glycoside hydrolase family 20 catalytic" evidence="9">
    <location>
        <begin position="201"/>
        <end position="397"/>
    </location>
</feature>
<dbReference type="Proteomes" id="UP001202328">
    <property type="component" value="Unassembled WGS sequence"/>
</dbReference>
<dbReference type="PANTHER" id="PTHR22600:SF21">
    <property type="entry name" value="BETA-HEXOSAMINIDASE A"/>
    <property type="match status" value="1"/>
</dbReference>
<reference evidence="11" key="1">
    <citation type="submission" date="2022-04" db="EMBL/GenBank/DDBJ databases">
        <title>A functionally conserved STORR gene fusion in Papaver species that diverged 16.8 million years ago.</title>
        <authorList>
            <person name="Catania T."/>
        </authorList>
    </citation>
    <scope>NUCLEOTIDE SEQUENCE</scope>
    <source>
        <strain evidence="11">S-188037</strain>
    </source>
</reference>
<dbReference type="Pfam" id="PF14845">
    <property type="entry name" value="Glycohydro_20b2"/>
    <property type="match status" value="1"/>
</dbReference>
<proteinExistence type="inferred from homology"/>
<evidence type="ECO:0000313" key="11">
    <source>
        <dbReference type="EMBL" id="KAI3908166.1"/>
    </source>
</evidence>
<dbReference type="InterPro" id="IPR029018">
    <property type="entry name" value="Hex-like_dom2"/>
</dbReference>
<sequence length="457" mass="52161">MGEKRRNFIGGLFLVVVLLSGCVSGDVDVNIWPMPKSVKYGGETLQLSKDFGLETSGTNFSDHFGDIERWFFEILQYGIDESYDLYIPSNGDSVYAHLQAQTVYGALHGLQTFSQLCQFNFETKTIEVQQAPWSIADEPRFSYRGLLIDTSRHYLPLPTIKKVIYPMAYTKLVLLLIFVSGFGNITMGVGYPQLWPSPSCQQPLDVSNEFTFEVIDGILSDFSKVFNFKFVHLGGDEVNGSCWETTPHIKYWLRKRQMNASEAYEYFVLRAQKIALPHGYEIVNWEETLRNFGSKLSPKTVVHNWLDRVGGGLVQKAVAEGLRCIVSNQENWYLDHLDATWKQFYMNEPFTNITNPEHQKLVLGGEVCMWGETIDTSDIEQTIWPRAAAAAERMWTPLDQLARHPRKVRGRLSRFRCLLNQRGVAAAPLSWLGRDAPTGPGSCYNQWLYNYNTVQKK</sequence>
<keyword evidence="4" id="KW-0378">Hydrolase</keyword>
<dbReference type="EMBL" id="JAJJMB010010520">
    <property type="protein sequence ID" value="KAI3908166.1"/>
    <property type="molecule type" value="Genomic_DNA"/>
</dbReference>
<accession>A0AAD4SIL6</accession>